<evidence type="ECO:0000259" key="3">
    <source>
        <dbReference type="PROSITE" id="PS50878"/>
    </source>
</evidence>
<dbReference type="Proteomes" id="UP000566440">
    <property type="component" value="Unassembled WGS sequence"/>
</dbReference>
<dbReference type="EMBL" id="VWZX01000365">
    <property type="protein sequence ID" value="NXI34644.1"/>
    <property type="molecule type" value="Genomic_DNA"/>
</dbReference>
<reference evidence="5 6" key="1">
    <citation type="submission" date="2019-09" db="EMBL/GenBank/DDBJ databases">
        <title>Bird 10,000 Genomes (B10K) Project - Family phase.</title>
        <authorList>
            <person name="Zhang G."/>
        </authorList>
    </citation>
    <scope>NUCLEOTIDE SEQUENCE [LARGE SCALE GENOMIC DNA]</scope>
    <source>
        <strain evidence="5">B10K-DU-001-62</strain>
        <tissue evidence="5">Muscle</tissue>
    </source>
</reference>
<gene>
    <name evidence="5" type="primary">Pol_3</name>
    <name evidence="4" type="synonym">Pol_0</name>
    <name evidence="5" type="ORF">GALDEA_R16241</name>
    <name evidence="4" type="ORF">GALDEA_R16248</name>
</gene>
<evidence type="ECO:0000256" key="2">
    <source>
        <dbReference type="ARBA" id="ARBA00012180"/>
    </source>
</evidence>
<dbReference type="Gene3D" id="3.30.70.270">
    <property type="match status" value="1"/>
</dbReference>
<dbReference type="InterPro" id="IPR043502">
    <property type="entry name" value="DNA/RNA_pol_sf"/>
</dbReference>
<dbReference type="InterPro" id="IPR043128">
    <property type="entry name" value="Rev_trsase/Diguanyl_cyclase"/>
</dbReference>
<keyword evidence="6" id="KW-1185">Reference proteome</keyword>
<dbReference type="PROSITE" id="PS50878">
    <property type="entry name" value="RT_POL"/>
    <property type="match status" value="1"/>
</dbReference>
<dbReference type="AlphaFoldDB" id="A0A7K9SP58"/>
<evidence type="ECO:0000313" key="5">
    <source>
        <dbReference type="EMBL" id="NXI38017.1"/>
    </source>
</evidence>
<dbReference type="EMBL" id="VWZX01003155">
    <property type="protein sequence ID" value="NXI38017.1"/>
    <property type="molecule type" value="Genomic_DNA"/>
</dbReference>
<dbReference type="EC" id="3.1.26.4" evidence="2"/>
<feature type="non-terminal residue" evidence="5">
    <location>
        <position position="1"/>
    </location>
</feature>
<dbReference type="InterPro" id="IPR051320">
    <property type="entry name" value="Viral_Replic_Matur_Polypro"/>
</dbReference>
<dbReference type="GO" id="GO:0004523">
    <property type="term" value="F:RNA-DNA hybrid ribonuclease activity"/>
    <property type="evidence" value="ECO:0007669"/>
    <property type="project" value="UniProtKB-EC"/>
</dbReference>
<comment type="similarity">
    <text evidence="1">Belongs to the beta type-B retroviral polymerase family. HERV class-II K(HML-2) pol subfamily.</text>
</comment>
<accession>A0A7K9SP58</accession>
<dbReference type="PANTHER" id="PTHR33064:SF37">
    <property type="entry name" value="RIBONUCLEASE H"/>
    <property type="match status" value="1"/>
</dbReference>
<name>A0A7K9SP58_9PICI</name>
<protein>
    <recommendedName>
        <fullName evidence="2">ribonuclease H</fullName>
        <ecNumber evidence="2">3.1.26.4</ecNumber>
    </recommendedName>
</protein>
<dbReference type="Pfam" id="PF00078">
    <property type="entry name" value="RVT_1"/>
    <property type="match status" value="1"/>
</dbReference>
<dbReference type="SUPFAM" id="SSF56672">
    <property type="entry name" value="DNA/RNA polymerases"/>
    <property type="match status" value="1"/>
</dbReference>
<dbReference type="PANTHER" id="PTHR33064">
    <property type="entry name" value="POL PROTEIN"/>
    <property type="match status" value="1"/>
</dbReference>
<feature type="domain" description="Reverse transcriptase" evidence="3">
    <location>
        <begin position="1"/>
        <end position="68"/>
    </location>
</feature>
<feature type="non-terminal residue" evidence="5">
    <location>
        <position position="99"/>
    </location>
</feature>
<dbReference type="OrthoDB" id="9950135at2759"/>
<evidence type="ECO:0000313" key="4">
    <source>
        <dbReference type="EMBL" id="NXI34644.1"/>
    </source>
</evidence>
<sequence length="99" mass="11548">VINKFDYKLDEVTILQYVDHLLIARKTQTEVENETVRLLNFLGKQGLRVSKSKLQFVEKEVKYLGHIIKCGGRLLSPERIKGILELPLPQTKKEIRQFL</sequence>
<evidence type="ECO:0000313" key="6">
    <source>
        <dbReference type="Proteomes" id="UP000566440"/>
    </source>
</evidence>
<dbReference type="InterPro" id="IPR000477">
    <property type="entry name" value="RT_dom"/>
</dbReference>
<evidence type="ECO:0000256" key="1">
    <source>
        <dbReference type="ARBA" id="ARBA00010879"/>
    </source>
</evidence>
<proteinExistence type="inferred from homology"/>
<organism evidence="5 6">
    <name type="scientific">Galbula dea</name>
    <dbReference type="NCBI Taxonomy" id="1109041"/>
    <lineage>
        <taxon>Eukaryota</taxon>
        <taxon>Metazoa</taxon>
        <taxon>Chordata</taxon>
        <taxon>Craniata</taxon>
        <taxon>Vertebrata</taxon>
        <taxon>Euteleostomi</taxon>
        <taxon>Archelosauria</taxon>
        <taxon>Archosauria</taxon>
        <taxon>Dinosauria</taxon>
        <taxon>Saurischia</taxon>
        <taxon>Theropoda</taxon>
        <taxon>Coelurosauria</taxon>
        <taxon>Aves</taxon>
        <taxon>Neognathae</taxon>
        <taxon>Neoaves</taxon>
        <taxon>Telluraves</taxon>
        <taxon>Coraciimorphae</taxon>
        <taxon>Piciformes</taxon>
        <taxon>Galbulidae</taxon>
        <taxon>Galbula</taxon>
    </lineage>
</organism>
<comment type="caution">
    <text evidence="5">The sequence shown here is derived from an EMBL/GenBank/DDBJ whole genome shotgun (WGS) entry which is preliminary data.</text>
</comment>